<proteinExistence type="predicted"/>
<dbReference type="EMBL" id="VCGU01000458">
    <property type="protein sequence ID" value="TRY62546.1"/>
    <property type="molecule type" value="Genomic_DNA"/>
</dbReference>
<evidence type="ECO:0000313" key="3">
    <source>
        <dbReference type="Proteomes" id="UP000318571"/>
    </source>
</evidence>
<gene>
    <name evidence="2" type="ORF">TCAL_16573</name>
</gene>
<organism evidence="2 3">
    <name type="scientific">Tigriopus californicus</name>
    <name type="common">Marine copepod</name>
    <dbReference type="NCBI Taxonomy" id="6832"/>
    <lineage>
        <taxon>Eukaryota</taxon>
        <taxon>Metazoa</taxon>
        <taxon>Ecdysozoa</taxon>
        <taxon>Arthropoda</taxon>
        <taxon>Crustacea</taxon>
        <taxon>Multicrustacea</taxon>
        <taxon>Hexanauplia</taxon>
        <taxon>Copepoda</taxon>
        <taxon>Harpacticoida</taxon>
        <taxon>Harpacticidae</taxon>
        <taxon>Tigriopus</taxon>
    </lineage>
</organism>
<protein>
    <submittedName>
        <fullName evidence="2">Uncharacterized protein</fullName>
    </submittedName>
</protein>
<reference evidence="2 3" key="1">
    <citation type="journal article" date="2018" name="Nat. Ecol. Evol.">
        <title>Genomic signatures of mitonuclear coevolution across populations of Tigriopus californicus.</title>
        <authorList>
            <person name="Barreto F.S."/>
            <person name="Watson E.T."/>
            <person name="Lima T.G."/>
            <person name="Willett C.S."/>
            <person name="Edmands S."/>
            <person name="Li W."/>
            <person name="Burton R.S."/>
        </authorList>
    </citation>
    <scope>NUCLEOTIDE SEQUENCE [LARGE SCALE GENOMIC DNA]</scope>
    <source>
        <strain evidence="2 3">San Diego</strain>
    </source>
</reference>
<sequence length="245" mass="28104">MDLWQCLGIPKEERIDSPQPSRLVRSEDRDIRPKPPIIPGDMRSRRQSLPSGSTIPPTSKSTHSTLPGRTRHMSSRSSRSNTNSNDIKHWGSQLSLRSENSVHELRSRTLRPPSPETLRRSRCNTPSRGRSTTPKPVIPDTKITEAVAPTLDDYLRKPRVVSTFRHGINPQANPPNPSEFHAKRWANYERPPYRNLRLGYFLEGPQGGDGEIIPEILREYYRDTYLTNRGMLEEQVFHFALRYGS</sequence>
<keyword evidence="3" id="KW-1185">Reference proteome</keyword>
<dbReference type="Proteomes" id="UP000318571">
    <property type="component" value="Chromosome 10"/>
</dbReference>
<feature type="region of interest" description="Disordered" evidence="1">
    <location>
        <begin position="1"/>
        <end position="138"/>
    </location>
</feature>
<evidence type="ECO:0000313" key="2">
    <source>
        <dbReference type="EMBL" id="TRY62546.1"/>
    </source>
</evidence>
<feature type="compositionally biased region" description="Low complexity" evidence="1">
    <location>
        <begin position="75"/>
        <end position="85"/>
    </location>
</feature>
<feature type="compositionally biased region" description="Basic and acidic residues" evidence="1">
    <location>
        <begin position="24"/>
        <end position="33"/>
    </location>
</feature>
<dbReference type="AlphaFoldDB" id="A0A553NAS6"/>
<evidence type="ECO:0000256" key="1">
    <source>
        <dbReference type="SAM" id="MobiDB-lite"/>
    </source>
</evidence>
<name>A0A553NAS6_TIGCA</name>
<feature type="compositionally biased region" description="Polar residues" evidence="1">
    <location>
        <begin position="123"/>
        <end position="134"/>
    </location>
</feature>
<feature type="compositionally biased region" description="Polar residues" evidence="1">
    <location>
        <begin position="47"/>
        <end position="67"/>
    </location>
</feature>
<accession>A0A553NAS6</accession>
<comment type="caution">
    <text evidence="2">The sequence shown here is derived from an EMBL/GenBank/DDBJ whole genome shotgun (WGS) entry which is preliminary data.</text>
</comment>